<dbReference type="Proteomes" id="UP000494106">
    <property type="component" value="Unassembled WGS sequence"/>
</dbReference>
<evidence type="ECO:0000313" key="3">
    <source>
        <dbReference type="Proteomes" id="UP000494106"/>
    </source>
</evidence>
<feature type="signal peptide" evidence="1">
    <location>
        <begin position="1"/>
        <end position="16"/>
    </location>
</feature>
<keyword evidence="3" id="KW-1185">Reference proteome</keyword>
<comment type="caution">
    <text evidence="2">The sequence shown here is derived from an EMBL/GenBank/DDBJ whole genome shotgun (WGS) entry which is preliminary data.</text>
</comment>
<proteinExistence type="predicted"/>
<dbReference type="AlphaFoldDB" id="A0A8S1AXR6"/>
<protein>
    <submittedName>
        <fullName evidence="2">Uncharacterized protein</fullName>
    </submittedName>
</protein>
<evidence type="ECO:0000313" key="2">
    <source>
        <dbReference type="EMBL" id="CAB3251524.1"/>
    </source>
</evidence>
<feature type="chain" id="PRO_5035809486" evidence="1">
    <location>
        <begin position="17"/>
        <end position="75"/>
    </location>
</feature>
<dbReference type="EMBL" id="CADEBC010000550">
    <property type="protein sequence ID" value="CAB3251524.1"/>
    <property type="molecule type" value="Genomic_DNA"/>
</dbReference>
<reference evidence="2 3" key="1">
    <citation type="submission" date="2020-04" db="EMBL/GenBank/DDBJ databases">
        <authorList>
            <person name="Wallbank WR R."/>
            <person name="Pardo Diaz C."/>
            <person name="Kozak K."/>
            <person name="Martin S."/>
            <person name="Jiggins C."/>
            <person name="Moest M."/>
            <person name="Warren A I."/>
            <person name="Byers J.R.P. K."/>
            <person name="Montejo-Kovacevich G."/>
            <person name="Yen C E."/>
        </authorList>
    </citation>
    <scope>NUCLEOTIDE SEQUENCE [LARGE SCALE GENOMIC DNA]</scope>
</reference>
<gene>
    <name evidence="2" type="ORF">APLA_LOCUS13087</name>
</gene>
<accession>A0A8S1AXR6</accession>
<organism evidence="2 3">
    <name type="scientific">Arctia plantaginis</name>
    <name type="common">Wood tiger moth</name>
    <name type="synonym">Phalaena plantaginis</name>
    <dbReference type="NCBI Taxonomy" id="874455"/>
    <lineage>
        <taxon>Eukaryota</taxon>
        <taxon>Metazoa</taxon>
        <taxon>Ecdysozoa</taxon>
        <taxon>Arthropoda</taxon>
        <taxon>Hexapoda</taxon>
        <taxon>Insecta</taxon>
        <taxon>Pterygota</taxon>
        <taxon>Neoptera</taxon>
        <taxon>Endopterygota</taxon>
        <taxon>Lepidoptera</taxon>
        <taxon>Glossata</taxon>
        <taxon>Ditrysia</taxon>
        <taxon>Noctuoidea</taxon>
        <taxon>Erebidae</taxon>
        <taxon>Arctiinae</taxon>
        <taxon>Arctia</taxon>
    </lineage>
</organism>
<keyword evidence="1" id="KW-0732">Signal</keyword>
<sequence length="75" mass="7736">MFKLLSFLLLLAAALAAPAHGPGALQTPITYSNGIAYNPFGPAFGYAAVPAPITYNGPIIASYPAPHIAYANLGY</sequence>
<evidence type="ECO:0000256" key="1">
    <source>
        <dbReference type="SAM" id="SignalP"/>
    </source>
</evidence>
<dbReference type="OrthoDB" id="7382267at2759"/>
<name>A0A8S1AXR6_ARCPL</name>